<dbReference type="EMBL" id="BAAANN010000030">
    <property type="protein sequence ID" value="GAA1978507.1"/>
    <property type="molecule type" value="Genomic_DNA"/>
</dbReference>
<comment type="similarity">
    <text evidence="1 5">Belongs to the glycosyl hydrolase 35 family.</text>
</comment>
<dbReference type="Proteomes" id="UP001501116">
    <property type="component" value="Unassembled WGS sequence"/>
</dbReference>
<comment type="catalytic activity">
    <reaction evidence="4">
        <text>Hydrolysis of terminal non-reducing beta-D-galactose residues in beta-D-galactosides.</text>
        <dbReference type="EC" id="3.2.1.23"/>
    </reaction>
</comment>
<dbReference type="EC" id="3.2.1.23" evidence="4"/>
<evidence type="ECO:0000256" key="3">
    <source>
        <dbReference type="ARBA" id="ARBA00023295"/>
    </source>
</evidence>
<dbReference type="InterPro" id="IPR019801">
    <property type="entry name" value="Glyco_hydro_35_CS"/>
</dbReference>
<evidence type="ECO:0000256" key="1">
    <source>
        <dbReference type="ARBA" id="ARBA00009809"/>
    </source>
</evidence>
<dbReference type="SUPFAM" id="SSF51445">
    <property type="entry name" value="(Trans)glycosidases"/>
    <property type="match status" value="1"/>
</dbReference>
<feature type="domain" description="Glycoside hydrolase 35 catalytic" evidence="7">
    <location>
        <begin position="50"/>
        <end position="363"/>
    </location>
</feature>
<dbReference type="PROSITE" id="PS01182">
    <property type="entry name" value="GLYCOSYL_HYDROL_F35"/>
    <property type="match status" value="1"/>
</dbReference>
<evidence type="ECO:0000313" key="11">
    <source>
        <dbReference type="Proteomes" id="UP001501116"/>
    </source>
</evidence>
<keyword evidence="3 4" id="KW-0326">Glycosidase</keyword>
<dbReference type="InterPro" id="IPR019546">
    <property type="entry name" value="TAT_signal_bac_arc"/>
</dbReference>
<evidence type="ECO:0000259" key="8">
    <source>
        <dbReference type="Pfam" id="PF21317"/>
    </source>
</evidence>
<protein>
    <recommendedName>
        <fullName evidence="4">Beta-galactosidase</fullName>
        <ecNumber evidence="4">3.2.1.23</ecNumber>
    </recommendedName>
</protein>
<evidence type="ECO:0000256" key="6">
    <source>
        <dbReference type="SAM" id="SignalP"/>
    </source>
</evidence>
<evidence type="ECO:0000256" key="4">
    <source>
        <dbReference type="RuleBase" id="RU000675"/>
    </source>
</evidence>
<dbReference type="InterPro" id="IPR048912">
    <property type="entry name" value="BetaGal1-like_ABD1"/>
</dbReference>
<evidence type="ECO:0000256" key="2">
    <source>
        <dbReference type="ARBA" id="ARBA00022801"/>
    </source>
</evidence>
<dbReference type="PIRSF" id="PIRSF006336">
    <property type="entry name" value="B-gal"/>
    <property type="match status" value="1"/>
</dbReference>
<dbReference type="Pfam" id="PF21467">
    <property type="entry name" value="BetaGal_gal-bd"/>
    <property type="match status" value="1"/>
</dbReference>
<dbReference type="NCBIfam" id="TIGR01409">
    <property type="entry name" value="TAT_signal_seq"/>
    <property type="match status" value="1"/>
</dbReference>
<dbReference type="Gene3D" id="3.20.20.80">
    <property type="entry name" value="Glycosidases"/>
    <property type="match status" value="1"/>
</dbReference>
<accession>A0ABN2S1N6</accession>
<evidence type="ECO:0000256" key="5">
    <source>
        <dbReference type="RuleBase" id="RU003679"/>
    </source>
</evidence>
<dbReference type="InterPro" id="IPR026283">
    <property type="entry name" value="B-gal_1-like"/>
</dbReference>
<feature type="domain" description="Beta-galactosidase galactose-binding" evidence="9">
    <location>
        <begin position="538"/>
        <end position="596"/>
    </location>
</feature>
<dbReference type="InterPro" id="IPR017853">
    <property type="entry name" value="GH"/>
</dbReference>
<sequence>MGSLSRRGFLGNAAAAAGVAAVSTLFTSAVFAGPAGAEGRRGLSVDGERFLLDGEPFQVISGAVHYFRIHPDQWRDRLLRLRALGLNTVETYVAWNFHQPSKSRPGFDGWRDLPRFVRLAGELGLRVIVRPSPYICAEWEFGGLPSWLLADRELELRCLDPAYLKAVDAWYDELIPRLTPLEAGRGGPIIAVQIENEYGSYGNDTAYLAHLRDSLRARGLRSLLFAADGASEHYMRFGSLPGTLEAGTGDGDPKPGIDAIRKFQPGKPVLMAEFWDGWFDHWGEKHNTRDPKEMAGYVDTLLSAGASVNLYMACGGTNFGFTSGANTSGTTYQPTITSYDYDSPVGEAGDLGAKFEAIRAVLGKHTELPPGPVPGKSPRLAAQTVQPDAAVSLLGSLPALSKPVRKARPVPMESVGQSTGLIHYRTTVQGPHHGPLSIHGLADRALVFLAGEQVGVLDRNTPGGKIDLTLPGERNRLDILVDAMGRVNYGPYLADRKGIDGWVALNTQQKLFGWEIRPLPLDDLSKLRFGAGSPGAGPAFHRASVTVPAPEDGFVALPGWEKGIVWLNGFNLGRYWKIGPQKTLYAPKPLWRAGRNELVVLELHQPGSTIEIRPEADLG</sequence>
<evidence type="ECO:0000313" key="10">
    <source>
        <dbReference type="EMBL" id="GAA1978507.1"/>
    </source>
</evidence>
<comment type="caution">
    <text evidence="10">The sequence shown here is derived from an EMBL/GenBank/DDBJ whole genome shotgun (WGS) entry which is preliminary data.</text>
</comment>
<dbReference type="InterPro" id="IPR001944">
    <property type="entry name" value="Glycoside_Hdrlase_35"/>
</dbReference>
<dbReference type="InterPro" id="IPR008979">
    <property type="entry name" value="Galactose-bd-like_sf"/>
</dbReference>
<proteinExistence type="inferred from homology"/>
<gene>
    <name evidence="10" type="ORF">GCM10009754_63180</name>
</gene>
<dbReference type="InterPro" id="IPR006311">
    <property type="entry name" value="TAT_signal"/>
</dbReference>
<name>A0ABN2S1N6_9PSEU</name>
<evidence type="ECO:0000259" key="9">
    <source>
        <dbReference type="Pfam" id="PF21467"/>
    </source>
</evidence>
<organism evidence="10 11">
    <name type="scientific">Amycolatopsis minnesotensis</name>
    <dbReference type="NCBI Taxonomy" id="337894"/>
    <lineage>
        <taxon>Bacteria</taxon>
        <taxon>Bacillati</taxon>
        <taxon>Actinomycetota</taxon>
        <taxon>Actinomycetes</taxon>
        <taxon>Pseudonocardiales</taxon>
        <taxon>Pseudonocardiaceae</taxon>
        <taxon>Amycolatopsis</taxon>
    </lineage>
</organism>
<keyword evidence="6" id="KW-0732">Signal</keyword>
<feature type="domain" description="Beta-galactosidase 1-like first all-beta" evidence="8">
    <location>
        <begin position="409"/>
        <end position="519"/>
    </location>
</feature>
<dbReference type="PANTHER" id="PTHR23421">
    <property type="entry name" value="BETA-GALACTOSIDASE RELATED"/>
    <property type="match status" value="1"/>
</dbReference>
<dbReference type="Pfam" id="PF21317">
    <property type="entry name" value="BetaGal_ABD_1"/>
    <property type="match status" value="1"/>
</dbReference>
<feature type="chain" id="PRO_5046299074" description="Beta-galactosidase" evidence="6">
    <location>
        <begin position="33"/>
        <end position="619"/>
    </location>
</feature>
<dbReference type="PRINTS" id="PR00742">
    <property type="entry name" value="GLHYDRLASE35"/>
</dbReference>
<feature type="signal peptide" evidence="6">
    <location>
        <begin position="1"/>
        <end position="32"/>
    </location>
</feature>
<keyword evidence="2 4" id="KW-0378">Hydrolase</keyword>
<reference evidence="10 11" key="1">
    <citation type="journal article" date="2019" name="Int. J. Syst. Evol. Microbiol.">
        <title>The Global Catalogue of Microorganisms (GCM) 10K type strain sequencing project: providing services to taxonomists for standard genome sequencing and annotation.</title>
        <authorList>
            <consortium name="The Broad Institute Genomics Platform"/>
            <consortium name="The Broad Institute Genome Sequencing Center for Infectious Disease"/>
            <person name="Wu L."/>
            <person name="Ma J."/>
        </authorList>
    </citation>
    <scope>NUCLEOTIDE SEQUENCE [LARGE SCALE GENOMIC DNA]</scope>
    <source>
        <strain evidence="10 11">JCM 14545</strain>
    </source>
</reference>
<dbReference type="InterPro" id="IPR031330">
    <property type="entry name" value="Gly_Hdrlase_35_cat"/>
</dbReference>
<dbReference type="Pfam" id="PF01301">
    <property type="entry name" value="Glyco_hydro_35"/>
    <property type="match status" value="1"/>
</dbReference>
<dbReference type="SUPFAM" id="SSF49785">
    <property type="entry name" value="Galactose-binding domain-like"/>
    <property type="match status" value="1"/>
</dbReference>
<dbReference type="Gene3D" id="2.60.120.260">
    <property type="entry name" value="Galactose-binding domain-like"/>
    <property type="match status" value="2"/>
</dbReference>
<dbReference type="PROSITE" id="PS51318">
    <property type="entry name" value="TAT"/>
    <property type="match status" value="1"/>
</dbReference>
<dbReference type="RefSeq" id="WP_344427200.1">
    <property type="nucleotide sequence ID" value="NZ_BAAANN010000030.1"/>
</dbReference>
<dbReference type="InterPro" id="IPR048913">
    <property type="entry name" value="BetaGal_gal-bd"/>
</dbReference>
<keyword evidence="11" id="KW-1185">Reference proteome</keyword>
<evidence type="ECO:0000259" key="7">
    <source>
        <dbReference type="Pfam" id="PF01301"/>
    </source>
</evidence>